<keyword evidence="3 4" id="KW-0067">ATP-binding</keyword>
<dbReference type="NCBIfam" id="TIGR02727">
    <property type="entry name" value="MTHFS_bact"/>
    <property type="match status" value="1"/>
</dbReference>
<comment type="similarity">
    <text evidence="1 5">Belongs to the 5-formyltetrahydrofolate cyclo-ligase family.</text>
</comment>
<protein>
    <recommendedName>
        <fullName evidence="5">5-formyltetrahydrofolate cyclo-ligase</fullName>
        <ecNumber evidence="5">6.3.3.2</ecNumber>
    </recommendedName>
</protein>
<feature type="binding site" evidence="4">
    <location>
        <begin position="132"/>
        <end position="140"/>
    </location>
    <ligand>
        <name>ATP</name>
        <dbReference type="ChEBI" id="CHEBI:30616"/>
    </ligand>
</feature>
<dbReference type="Gene3D" id="3.40.50.10420">
    <property type="entry name" value="NagB/RpiA/CoA transferase-like"/>
    <property type="match status" value="1"/>
</dbReference>
<dbReference type="OrthoDB" id="9801938at2"/>
<dbReference type="Proteomes" id="UP000321306">
    <property type="component" value="Unassembled WGS sequence"/>
</dbReference>
<dbReference type="InterPro" id="IPR037171">
    <property type="entry name" value="NagB/RpiA_transferase-like"/>
</dbReference>
<dbReference type="PANTHER" id="PTHR23407">
    <property type="entry name" value="ATPASE INHIBITOR/5-FORMYLTETRAHYDROFOLATE CYCLO-LIGASE"/>
    <property type="match status" value="1"/>
</dbReference>
<dbReference type="AlphaFoldDB" id="A0A511N021"/>
<dbReference type="PIRSF" id="PIRSF006806">
    <property type="entry name" value="FTHF_cligase"/>
    <property type="match status" value="1"/>
</dbReference>
<gene>
    <name evidence="6" type="ORF">DC3_14120</name>
</gene>
<keyword evidence="5" id="KW-0479">Metal-binding</keyword>
<dbReference type="GO" id="GO:0009396">
    <property type="term" value="P:folic acid-containing compound biosynthetic process"/>
    <property type="evidence" value="ECO:0007669"/>
    <property type="project" value="TreeGrafter"/>
</dbReference>
<evidence type="ECO:0000256" key="4">
    <source>
        <dbReference type="PIRSR" id="PIRSR006806-1"/>
    </source>
</evidence>
<feature type="binding site" evidence="4">
    <location>
        <position position="57"/>
    </location>
    <ligand>
        <name>substrate</name>
    </ligand>
</feature>
<dbReference type="RefSeq" id="WP_146883379.1">
    <property type="nucleotide sequence ID" value="NZ_BJXB01000005.1"/>
</dbReference>
<keyword evidence="7" id="KW-1185">Reference proteome</keyword>
<dbReference type="EC" id="6.3.3.2" evidence="5"/>
<organism evidence="6 7">
    <name type="scientific">Deinococcus cellulosilyticus (strain DSM 18568 / NBRC 106333 / KACC 11606 / 5516J-15)</name>
    <dbReference type="NCBI Taxonomy" id="1223518"/>
    <lineage>
        <taxon>Bacteria</taxon>
        <taxon>Thermotogati</taxon>
        <taxon>Deinococcota</taxon>
        <taxon>Deinococci</taxon>
        <taxon>Deinococcales</taxon>
        <taxon>Deinococcaceae</taxon>
        <taxon>Deinococcus</taxon>
    </lineage>
</organism>
<dbReference type="InterPro" id="IPR002698">
    <property type="entry name" value="FTHF_cligase"/>
</dbReference>
<dbReference type="EMBL" id="BJXB01000005">
    <property type="protein sequence ID" value="GEM45777.1"/>
    <property type="molecule type" value="Genomic_DNA"/>
</dbReference>
<dbReference type="Pfam" id="PF01812">
    <property type="entry name" value="5-FTHF_cyc-lig"/>
    <property type="match status" value="1"/>
</dbReference>
<comment type="caution">
    <text evidence="6">The sequence shown here is derived from an EMBL/GenBank/DDBJ whole genome shotgun (WGS) entry which is preliminary data.</text>
</comment>
<accession>A0A511N021</accession>
<keyword evidence="5" id="KW-0460">Magnesium</keyword>
<evidence type="ECO:0000256" key="1">
    <source>
        <dbReference type="ARBA" id="ARBA00010638"/>
    </source>
</evidence>
<comment type="catalytic activity">
    <reaction evidence="5">
        <text>(6S)-5-formyl-5,6,7,8-tetrahydrofolate + ATP = (6R)-5,10-methenyltetrahydrofolate + ADP + phosphate</text>
        <dbReference type="Rhea" id="RHEA:10488"/>
        <dbReference type="ChEBI" id="CHEBI:30616"/>
        <dbReference type="ChEBI" id="CHEBI:43474"/>
        <dbReference type="ChEBI" id="CHEBI:57455"/>
        <dbReference type="ChEBI" id="CHEBI:57457"/>
        <dbReference type="ChEBI" id="CHEBI:456216"/>
        <dbReference type="EC" id="6.3.3.2"/>
    </reaction>
</comment>
<evidence type="ECO:0000256" key="5">
    <source>
        <dbReference type="RuleBase" id="RU361279"/>
    </source>
</evidence>
<dbReference type="SUPFAM" id="SSF100950">
    <property type="entry name" value="NagB/RpiA/CoA transferase-like"/>
    <property type="match status" value="1"/>
</dbReference>
<dbReference type="GO" id="GO:0005524">
    <property type="term" value="F:ATP binding"/>
    <property type="evidence" value="ECO:0007669"/>
    <property type="project" value="UniProtKB-KW"/>
</dbReference>
<name>A0A511N021_DEIC1</name>
<sequence length="191" mass="21719">MHSMPSLGSAKHDWRKWARSTRKATPDVSEDVIQHLAQWIYDQDIQHVLTYKAFGTEISLERLPKLLPEVSFYVPKAETEPEPHMTIHRWETATQRHPLGMLQPPPGTPEEDPLVLQLVLIPGLAFDQQGYRLGYGMGHYDRFLLSLARDCRLVGVTSDALLVSKLPHEEHDVPVQWIVTEYGLTGTNSGF</sequence>
<dbReference type="GO" id="GO:0046872">
    <property type="term" value="F:metal ion binding"/>
    <property type="evidence" value="ECO:0007669"/>
    <property type="project" value="UniProtKB-KW"/>
</dbReference>
<evidence type="ECO:0000313" key="7">
    <source>
        <dbReference type="Proteomes" id="UP000321306"/>
    </source>
</evidence>
<dbReference type="GO" id="GO:0035999">
    <property type="term" value="P:tetrahydrofolate interconversion"/>
    <property type="evidence" value="ECO:0007669"/>
    <property type="project" value="TreeGrafter"/>
</dbReference>
<dbReference type="InterPro" id="IPR024185">
    <property type="entry name" value="FTHF_cligase-like_sf"/>
</dbReference>
<keyword evidence="6" id="KW-0436">Ligase</keyword>
<evidence type="ECO:0000256" key="2">
    <source>
        <dbReference type="ARBA" id="ARBA00022741"/>
    </source>
</evidence>
<keyword evidence="2 4" id="KW-0547">Nucleotide-binding</keyword>
<proteinExistence type="inferred from homology"/>
<reference evidence="6 7" key="1">
    <citation type="submission" date="2019-07" db="EMBL/GenBank/DDBJ databases">
        <title>Whole genome shotgun sequence of Deinococcus cellulosilyticus NBRC 106333.</title>
        <authorList>
            <person name="Hosoyama A."/>
            <person name="Uohara A."/>
            <person name="Ohji S."/>
            <person name="Ichikawa N."/>
        </authorList>
    </citation>
    <scope>NUCLEOTIDE SEQUENCE [LARGE SCALE GENOMIC DNA]</scope>
    <source>
        <strain evidence="6 7">NBRC 106333</strain>
    </source>
</reference>
<evidence type="ECO:0000313" key="6">
    <source>
        <dbReference type="EMBL" id="GEM45777.1"/>
    </source>
</evidence>
<comment type="cofactor">
    <cofactor evidence="5">
        <name>Mg(2+)</name>
        <dbReference type="ChEBI" id="CHEBI:18420"/>
    </cofactor>
</comment>
<dbReference type="GO" id="GO:0030272">
    <property type="term" value="F:5-formyltetrahydrofolate cyclo-ligase activity"/>
    <property type="evidence" value="ECO:0007669"/>
    <property type="project" value="UniProtKB-EC"/>
</dbReference>
<dbReference type="PANTHER" id="PTHR23407:SF1">
    <property type="entry name" value="5-FORMYLTETRAHYDROFOLATE CYCLO-LIGASE"/>
    <property type="match status" value="1"/>
</dbReference>
<evidence type="ECO:0000256" key="3">
    <source>
        <dbReference type="ARBA" id="ARBA00022840"/>
    </source>
</evidence>